<dbReference type="AlphaFoldDB" id="A0AAN2PB98"/>
<sequence>MYWGVNMRKITKENALISVNPTLSQEWHPHKNEDLTPKDVSYGSQKKVWWICKEGHEWEYTIKLRHKGSVCPICASIVSTHPTLLLEWHPSKNISLTPETVTEGSGRKVWWICKEGHEWEATVNNRTRKGSGCPYCKGKKVTTDNCLAIKNPDIIKEWHPTRNTLTPYDVTLKSHTYVWWRCKKGHEWQASPANRSRTNCPYCAGKKVSLDNCLATLNPSLAEEWHPMKNTRTPFEFTVNSLVKAWWLCKKGHEWESPIVYRNNRNGCPICNEGTQTSFPEQTLFYYFKKIFNESENRYIFTFKQNKIEFDLFIPSLMLAVEYDGYYHEDKVKEDEQKNKLAQEVGIQLIRIRAHTLPELNSYGSVVYVHKSKSYESLKECLLRTASLIMGTYQIPVHTQKDLQNLSGISIELDRFDILDQFNKRELRTSLMAVNPEVSKDWHPLKNGYLIPEQIRPNSDMKVWWMCQKGHEWEAVVKDRNKGRPCPYCSGRKVCLDNCLATIHPKLASQWHKEKNKLTPWEVYHNYSGSKFWWVCEKGHEWEATIRTRTKGHGCGYCARNLISYDKSILATSSDLVQIFHPVKNTVAPSELAPTSQRRIWWMCDQGHEWEEEVIKQAKRKTCLFCFQDEKTTSI</sequence>
<dbReference type="Gene3D" id="3.40.960.10">
    <property type="entry name" value="VSR Endonuclease"/>
    <property type="match status" value="1"/>
</dbReference>
<dbReference type="PANTHER" id="PTHR37317:SF1">
    <property type="entry name" value="ZINC-RIBBON DOMAIN-CONTAINING PROTEIN-RELATED"/>
    <property type="match status" value="1"/>
</dbReference>
<name>A0AAN2PB98_9BACI</name>
<dbReference type="PANTHER" id="PTHR37317">
    <property type="entry name" value="BLR8090 PROTEIN"/>
    <property type="match status" value="1"/>
</dbReference>
<evidence type="ECO:0000259" key="1">
    <source>
        <dbReference type="Pfam" id="PF14311"/>
    </source>
</evidence>
<accession>A0AAN2PB98</accession>
<dbReference type="Pfam" id="PF14311">
    <property type="entry name" value="DUF4379"/>
    <property type="match status" value="7"/>
</dbReference>
<feature type="domain" description="Treble clef zinc finger" evidence="1">
    <location>
        <begin position="84"/>
        <end position="139"/>
    </location>
</feature>
<comment type="caution">
    <text evidence="2">The sequence shown here is derived from an EMBL/GenBank/DDBJ whole genome shotgun (WGS) entry which is preliminary data.</text>
</comment>
<evidence type="ECO:0000313" key="3">
    <source>
        <dbReference type="Proteomes" id="UP000182110"/>
    </source>
</evidence>
<proteinExistence type="predicted"/>
<feature type="domain" description="Treble clef zinc finger" evidence="1">
    <location>
        <begin position="439"/>
        <end position="492"/>
    </location>
</feature>
<dbReference type="EMBL" id="CCXW01000002">
    <property type="protein sequence ID" value="CEG24546.1"/>
    <property type="molecule type" value="Genomic_DNA"/>
</dbReference>
<organism evidence="2 3">
    <name type="scientific">Peribacillus simplex</name>
    <dbReference type="NCBI Taxonomy" id="1478"/>
    <lineage>
        <taxon>Bacteria</taxon>
        <taxon>Bacillati</taxon>
        <taxon>Bacillota</taxon>
        <taxon>Bacilli</taxon>
        <taxon>Bacillales</taxon>
        <taxon>Bacillaceae</taxon>
        <taxon>Peribacillus</taxon>
    </lineage>
</organism>
<keyword evidence="3" id="KW-1185">Reference proteome</keyword>
<evidence type="ECO:0000313" key="2">
    <source>
        <dbReference type="EMBL" id="CEG24546.1"/>
    </source>
</evidence>
<feature type="domain" description="Treble clef zinc finger" evidence="1">
    <location>
        <begin position="221"/>
        <end position="273"/>
    </location>
</feature>
<gene>
    <name evidence="2" type="ORF">BN1180_05361</name>
</gene>
<feature type="domain" description="Treble clef zinc finger" evidence="1">
    <location>
        <begin position="576"/>
        <end position="626"/>
    </location>
</feature>
<dbReference type="Proteomes" id="UP000182110">
    <property type="component" value="Unassembled WGS sequence"/>
</dbReference>
<reference evidence="2 3" key="1">
    <citation type="journal article" date="2014" name="Genome Announc.">
        <title>Genome Sequence of Bacillus simplex Strain P558, Isolated from a Human Fecal Sample.</title>
        <authorList>
            <person name="Croce O."/>
            <person name="Hugon P."/>
            <person name="Lagier J.C."/>
            <person name="Bibi F."/>
            <person name="Robert C."/>
            <person name="Azhar E.I."/>
            <person name="Raoult D."/>
            <person name="Fournier P.E."/>
        </authorList>
    </citation>
    <scope>NUCLEOTIDE SEQUENCE [LARGE SCALE GENOMIC DNA]</scope>
    <source>
        <strain evidence="2 3">P558</strain>
    </source>
</reference>
<dbReference type="InterPro" id="IPR025487">
    <property type="entry name" value="DUF4379"/>
</dbReference>
<feature type="domain" description="Treble clef zinc finger" evidence="1">
    <location>
        <begin position="23"/>
        <end position="75"/>
    </location>
</feature>
<protein>
    <recommendedName>
        <fullName evidence="1">Treble clef zinc finger domain-containing protein</fullName>
    </recommendedName>
</protein>
<feature type="domain" description="Treble clef zinc finger" evidence="1">
    <location>
        <begin position="507"/>
        <end position="560"/>
    </location>
</feature>
<feature type="domain" description="Treble clef zinc finger" evidence="1">
    <location>
        <begin position="154"/>
        <end position="206"/>
    </location>
</feature>